<reference evidence="3 4" key="1">
    <citation type="submission" date="2018-11" db="EMBL/GenBank/DDBJ databases">
        <title>Phylogenetic determinants of toxin gene distribution in genomes of Brevibacillus laterosporus.</title>
        <authorList>
            <person name="Glare T.R."/>
            <person name="Durrant A."/>
            <person name="Berry C."/>
            <person name="Palma L."/>
            <person name="Ormskirk M."/>
            <person name="Cox M.O."/>
        </authorList>
    </citation>
    <scope>NUCLEOTIDE SEQUENCE [LARGE SCALE GENOMIC DNA]</scope>
    <source>
        <strain evidence="3 4">1821L</strain>
    </source>
</reference>
<dbReference type="EMBL" id="CP033464">
    <property type="protein sequence ID" value="QDX92754.1"/>
    <property type="molecule type" value="Genomic_DNA"/>
</dbReference>
<keyword evidence="1" id="KW-0812">Transmembrane</keyword>
<feature type="transmembrane region" description="Helical" evidence="1">
    <location>
        <begin position="13"/>
        <end position="33"/>
    </location>
</feature>
<dbReference type="AlphaFoldDB" id="A0A518V701"/>
<evidence type="ECO:0000313" key="3">
    <source>
        <dbReference type="EMBL" id="QDX92754.1"/>
    </source>
</evidence>
<proteinExistence type="predicted"/>
<dbReference type="InterPro" id="IPR029058">
    <property type="entry name" value="AB_hydrolase_fold"/>
</dbReference>
<keyword evidence="1" id="KW-0472">Membrane</keyword>
<dbReference type="Pfam" id="PF12146">
    <property type="entry name" value="Hydrolase_4"/>
    <property type="match status" value="1"/>
</dbReference>
<dbReference type="GO" id="GO:0016787">
    <property type="term" value="F:hydrolase activity"/>
    <property type="evidence" value="ECO:0007669"/>
    <property type="project" value="UniProtKB-KW"/>
</dbReference>
<feature type="domain" description="Serine aminopeptidase S33" evidence="2">
    <location>
        <begin position="25"/>
        <end position="103"/>
    </location>
</feature>
<accession>A0A518V701</accession>
<keyword evidence="1" id="KW-1133">Transmembrane helix</keyword>
<keyword evidence="3" id="KW-0378">Hydrolase</keyword>
<dbReference type="Gene3D" id="3.40.50.1820">
    <property type="entry name" value="alpha/beta hydrolase"/>
    <property type="match status" value="1"/>
</dbReference>
<evidence type="ECO:0000313" key="4">
    <source>
        <dbReference type="Proteomes" id="UP000319432"/>
    </source>
</evidence>
<dbReference type="InterPro" id="IPR022742">
    <property type="entry name" value="Hydrolase_4"/>
</dbReference>
<gene>
    <name evidence="3" type="ORF">EEL30_10820</name>
</gene>
<evidence type="ECO:0000256" key="1">
    <source>
        <dbReference type="SAM" id="Phobius"/>
    </source>
</evidence>
<protein>
    <submittedName>
        <fullName evidence="3">Alpha/beta hydrolase</fullName>
    </submittedName>
</protein>
<keyword evidence="4" id="KW-1185">Reference proteome</keyword>
<organism evidence="3 4">
    <name type="scientific">Brevibacillus laterosporus</name>
    <name type="common">Bacillus laterosporus</name>
    <dbReference type="NCBI Taxonomy" id="1465"/>
    <lineage>
        <taxon>Bacteria</taxon>
        <taxon>Bacillati</taxon>
        <taxon>Bacillota</taxon>
        <taxon>Bacilli</taxon>
        <taxon>Bacillales</taxon>
        <taxon>Paenibacillaceae</taxon>
        <taxon>Brevibacillus</taxon>
    </lineage>
</organism>
<name>A0A518V701_BRELA</name>
<dbReference type="Proteomes" id="UP000319432">
    <property type="component" value="Chromosome"/>
</dbReference>
<dbReference type="OrthoDB" id="9780269at2"/>
<sequence>MKRVTFTNGRNKILVGHLHLSLSASIIIMCHGFTSDKSSRGRFDYLAQSFQQQGYNVLAFDFSGCGESDDDSLTLAKKVDDLKAAMMYVTSLGYNKIALFGHSFNNHLSIVEELAGKWLLKHFPLSSL</sequence>
<evidence type="ECO:0000259" key="2">
    <source>
        <dbReference type="Pfam" id="PF12146"/>
    </source>
</evidence>
<dbReference type="SUPFAM" id="SSF53474">
    <property type="entry name" value="alpha/beta-Hydrolases"/>
    <property type="match status" value="1"/>
</dbReference>